<dbReference type="SMART" id="SM00198">
    <property type="entry name" value="SCP"/>
    <property type="match status" value="1"/>
</dbReference>
<keyword evidence="4" id="KW-1015">Disulfide bond</keyword>
<dbReference type="GO" id="GO:0098542">
    <property type="term" value="P:defense response to other organism"/>
    <property type="evidence" value="ECO:0007669"/>
    <property type="project" value="UniProtKB-ARBA"/>
</dbReference>
<evidence type="ECO:0000256" key="1">
    <source>
        <dbReference type="ARBA" id="ARBA00009923"/>
    </source>
</evidence>
<dbReference type="EMBL" id="BPVZ01000065">
    <property type="protein sequence ID" value="GKV24317.1"/>
    <property type="molecule type" value="Genomic_DNA"/>
</dbReference>
<dbReference type="PANTHER" id="PTHR10334">
    <property type="entry name" value="CYSTEINE-RICH SECRETORY PROTEIN-RELATED"/>
    <property type="match status" value="1"/>
</dbReference>
<evidence type="ECO:0000313" key="8">
    <source>
        <dbReference type="EMBL" id="GKV24317.1"/>
    </source>
</evidence>
<evidence type="ECO:0000256" key="4">
    <source>
        <dbReference type="ARBA" id="ARBA00023157"/>
    </source>
</evidence>
<organism evidence="8 9">
    <name type="scientific">Rubroshorea leprosula</name>
    <dbReference type="NCBI Taxonomy" id="152421"/>
    <lineage>
        <taxon>Eukaryota</taxon>
        <taxon>Viridiplantae</taxon>
        <taxon>Streptophyta</taxon>
        <taxon>Embryophyta</taxon>
        <taxon>Tracheophyta</taxon>
        <taxon>Spermatophyta</taxon>
        <taxon>Magnoliopsida</taxon>
        <taxon>eudicotyledons</taxon>
        <taxon>Gunneridae</taxon>
        <taxon>Pentapetalae</taxon>
        <taxon>rosids</taxon>
        <taxon>malvids</taxon>
        <taxon>Malvales</taxon>
        <taxon>Dipterocarpaceae</taxon>
        <taxon>Rubroshorea</taxon>
    </lineage>
</organism>
<evidence type="ECO:0000256" key="6">
    <source>
        <dbReference type="SAM" id="SignalP"/>
    </source>
</evidence>
<gene>
    <name evidence="8" type="ORF">SLEP1_g33944</name>
</gene>
<comment type="caution">
    <text evidence="8">The sequence shown here is derived from an EMBL/GenBank/DDBJ whole genome shotgun (WGS) entry which is preliminary data.</text>
</comment>
<protein>
    <recommendedName>
        <fullName evidence="5">Pathogenesis-related protein 1</fullName>
    </recommendedName>
</protein>
<dbReference type="InterPro" id="IPR035940">
    <property type="entry name" value="CAP_sf"/>
</dbReference>
<dbReference type="CDD" id="cd05381">
    <property type="entry name" value="CAP_PR-1"/>
    <property type="match status" value="1"/>
</dbReference>
<dbReference type="PROSITE" id="PS01010">
    <property type="entry name" value="CRISP_2"/>
    <property type="match status" value="1"/>
</dbReference>
<feature type="signal peptide" evidence="6">
    <location>
        <begin position="1"/>
        <end position="24"/>
    </location>
</feature>
<keyword evidence="2 6" id="KW-0732">Signal</keyword>
<dbReference type="SUPFAM" id="SSF55797">
    <property type="entry name" value="PR-1-like"/>
    <property type="match status" value="1"/>
</dbReference>
<proteinExistence type="inferred from homology"/>
<dbReference type="PRINTS" id="PR00837">
    <property type="entry name" value="V5TPXLIKE"/>
</dbReference>
<name>A0AAV5KI83_9ROSI</name>
<evidence type="ECO:0000313" key="9">
    <source>
        <dbReference type="Proteomes" id="UP001054252"/>
    </source>
</evidence>
<evidence type="ECO:0000256" key="5">
    <source>
        <dbReference type="ARBA" id="ARBA00073092"/>
    </source>
</evidence>
<dbReference type="GO" id="GO:0005576">
    <property type="term" value="C:extracellular region"/>
    <property type="evidence" value="ECO:0007669"/>
    <property type="project" value="InterPro"/>
</dbReference>
<dbReference type="AlphaFoldDB" id="A0AAV5KI83"/>
<dbReference type="Pfam" id="PF00188">
    <property type="entry name" value="CAP"/>
    <property type="match status" value="1"/>
</dbReference>
<sequence length="161" mass="17467">MDITKVSLAFACLLVLAHVLPSHAQLSPQNLINAHNSARSAVGVGPMTWDPTLAAYAQNYLNQHIGDCKMVHSGGPYGENLAWSSGDLTGVAAVQLWVNEKPYYDYQSNSCIAGKVCGHYTQVVWRNSVRLGCAKVRCNNGGTLISCNYDPRGNIIGQRPY</sequence>
<evidence type="ECO:0000259" key="7">
    <source>
        <dbReference type="SMART" id="SM00198"/>
    </source>
</evidence>
<accession>A0AAV5KI83</accession>
<evidence type="ECO:0000256" key="3">
    <source>
        <dbReference type="ARBA" id="ARBA00022821"/>
    </source>
</evidence>
<dbReference type="FunFam" id="3.40.33.10:FF:000006">
    <property type="entry name" value="Putative pathogenesis-related protein 1"/>
    <property type="match status" value="1"/>
</dbReference>
<keyword evidence="9" id="KW-1185">Reference proteome</keyword>
<dbReference type="Proteomes" id="UP001054252">
    <property type="component" value="Unassembled WGS sequence"/>
</dbReference>
<dbReference type="InterPro" id="IPR001283">
    <property type="entry name" value="CRISP-related"/>
</dbReference>
<feature type="domain" description="SCP" evidence="7">
    <location>
        <begin position="26"/>
        <end position="157"/>
    </location>
</feature>
<keyword evidence="3" id="KW-0611">Plant defense</keyword>
<comment type="similarity">
    <text evidence="1">Belongs to the CRISP family.</text>
</comment>
<reference evidence="8 9" key="1">
    <citation type="journal article" date="2021" name="Commun. Biol.">
        <title>The genome of Shorea leprosula (Dipterocarpaceae) highlights the ecological relevance of drought in aseasonal tropical rainforests.</title>
        <authorList>
            <person name="Ng K.K.S."/>
            <person name="Kobayashi M.J."/>
            <person name="Fawcett J.A."/>
            <person name="Hatakeyama M."/>
            <person name="Paape T."/>
            <person name="Ng C.H."/>
            <person name="Ang C.C."/>
            <person name="Tnah L.H."/>
            <person name="Lee C.T."/>
            <person name="Nishiyama T."/>
            <person name="Sese J."/>
            <person name="O'Brien M.J."/>
            <person name="Copetti D."/>
            <person name="Mohd Noor M.I."/>
            <person name="Ong R.C."/>
            <person name="Putra M."/>
            <person name="Sireger I.Z."/>
            <person name="Indrioko S."/>
            <person name="Kosugi Y."/>
            <person name="Izuno A."/>
            <person name="Isagi Y."/>
            <person name="Lee S.L."/>
            <person name="Shimizu K.K."/>
        </authorList>
    </citation>
    <scope>NUCLEOTIDE SEQUENCE [LARGE SCALE GENOMIC DNA]</scope>
    <source>
        <strain evidence="8">214</strain>
    </source>
</reference>
<dbReference type="InterPro" id="IPR018244">
    <property type="entry name" value="Allrgn_V5/Tpx1_CS"/>
</dbReference>
<feature type="chain" id="PRO_5043562803" description="Pathogenesis-related protein 1" evidence="6">
    <location>
        <begin position="25"/>
        <end position="161"/>
    </location>
</feature>
<dbReference type="PROSITE" id="PS01009">
    <property type="entry name" value="CRISP_1"/>
    <property type="match status" value="1"/>
</dbReference>
<dbReference type="InterPro" id="IPR014044">
    <property type="entry name" value="CAP_dom"/>
</dbReference>
<dbReference type="Gene3D" id="3.40.33.10">
    <property type="entry name" value="CAP"/>
    <property type="match status" value="1"/>
</dbReference>
<evidence type="ECO:0000256" key="2">
    <source>
        <dbReference type="ARBA" id="ARBA00022729"/>
    </source>
</evidence>